<dbReference type="InterPro" id="IPR000160">
    <property type="entry name" value="GGDEF_dom"/>
</dbReference>
<dbReference type="InterPro" id="IPR050469">
    <property type="entry name" value="Diguanylate_Cyclase"/>
</dbReference>
<dbReference type="AlphaFoldDB" id="Q30NZ2"/>
<name>Q30NZ2_SULDN</name>
<feature type="transmembrane region" description="Helical" evidence="3">
    <location>
        <begin position="12"/>
        <end position="32"/>
    </location>
</feature>
<dbReference type="CDD" id="cd01949">
    <property type="entry name" value="GGDEF"/>
    <property type="match status" value="1"/>
</dbReference>
<dbReference type="Gene3D" id="3.30.70.270">
    <property type="match status" value="1"/>
</dbReference>
<sequence length="249" mass="28273">MMNNKEKKSLILRTAVTVLVALVVLSIIRTLIINQDLLRSDFSYMLFIQEAVFSIISALIITLLLFLSLREDLKKINIKAHNYAFTDGLTGLYNRHYLNDFLEKFNILQKENSMFAVIFIDIDKFKEINDTIGHLAGDCILKSLALRLKYLTQDADILCRYGGEEFVIICSDISEENIVQKAQKIREEIQNSIFECEHVNITISIGLSFGKKGCDINSVLNEADEALYMAKKSGRNCVSVFDNKKGLSI</sequence>
<comment type="catalytic activity">
    <reaction evidence="2">
        <text>2 GTP = 3',3'-c-di-GMP + 2 diphosphate</text>
        <dbReference type="Rhea" id="RHEA:24898"/>
        <dbReference type="ChEBI" id="CHEBI:33019"/>
        <dbReference type="ChEBI" id="CHEBI:37565"/>
        <dbReference type="ChEBI" id="CHEBI:58805"/>
        <dbReference type="EC" id="2.7.7.65"/>
    </reaction>
</comment>
<evidence type="ECO:0000256" key="3">
    <source>
        <dbReference type="SAM" id="Phobius"/>
    </source>
</evidence>
<evidence type="ECO:0000259" key="4">
    <source>
        <dbReference type="PROSITE" id="PS50887"/>
    </source>
</evidence>
<dbReference type="Proteomes" id="UP000002714">
    <property type="component" value="Chromosome"/>
</dbReference>
<evidence type="ECO:0000313" key="5">
    <source>
        <dbReference type="EMBL" id="ABB45289.1"/>
    </source>
</evidence>
<dbReference type="GO" id="GO:0052621">
    <property type="term" value="F:diguanylate cyclase activity"/>
    <property type="evidence" value="ECO:0007669"/>
    <property type="project" value="UniProtKB-EC"/>
</dbReference>
<dbReference type="KEGG" id="tdn:Suden_2015"/>
<dbReference type="InterPro" id="IPR029787">
    <property type="entry name" value="Nucleotide_cyclase"/>
</dbReference>
<keyword evidence="3" id="KW-0472">Membrane</keyword>
<evidence type="ECO:0000256" key="2">
    <source>
        <dbReference type="ARBA" id="ARBA00034247"/>
    </source>
</evidence>
<accession>Q30NZ2</accession>
<dbReference type="SMART" id="SM00267">
    <property type="entry name" value="GGDEF"/>
    <property type="match status" value="1"/>
</dbReference>
<dbReference type="eggNOG" id="COG3706">
    <property type="taxonomic scope" value="Bacteria"/>
</dbReference>
<feature type="transmembrane region" description="Helical" evidence="3">
    <location>
        <begin position="44"/>
        <end position="69"/>
    </location>
</feature>
<keyword evidence="3" id="KW-1133">Transmembrane helix</keyword>
<dbReference type="EC" id="2.7.7.65" evidence="1"/>
<dbReference type="PANTHER" id="PTHR45138">
    <property type="entry name" value="REGULATORY COMPONENTS OF SENSORY TRANSDUCTION SYSTEM"/>
    <property type="match status" value="1"/>
</dbReference>
<dbReference type="EMBL" id="CP000153">
    <property type="protein sequence ID" value="ABB45289.1"/>
    <property type="molecule type" value="Genomic_DNA"/>
</dbReference>
<dbReference type="FunFam" id="3.30.70.270:FF:000001">
    <property type="entry name" value="Diguanylate cyclase domain protein"/>
    <property type="match status" value="1"/>
</dbReference>
<gene>
    <name evidence="5" type="ordered locus">Suden_2015</name>
</gene>
<dbReference type="RefSeq" id="WP_011373629.1">
    <property type="nucleotide sequence ID" value="NC_007575.1"/>
</dbReference>
<dbReference type="PROSITE" id="PS50887">
    <property type="entry name" value="GGDEF"/>
    <property type="match status" value="1"/>
</dbReference>
<dbReference type="InterPro" id="IPR043128">
    <property type="entry name" value="Rev_trsase/Diguanyl_cyclase"/>
</dbReference>
<evidence type="ECO:0000256" key="1">
    <source>
        <dbReference type="ARBA" id="ARBA00012528"/>
    </source>
</evidence>
<dbReference type="PANTHER" id="PTHR45138:SF9">
    <property type="entry name" value="DIGUANYLATE CYCLASE DGCM-RELATED"/>
    <property type="match status" value="1"/>
</dbReference>
<feature type="domain" description="GGDEF" evidence="4">
    <location>
        <begin position="113"/>
        <end position="243"/>
    </location>
</feature>
<protein>
    <recommendedName>
        <fullName evidence="1">diguanylate cyclase</fullName>
        <ecNumber evidence="1">2.7.7.65</ecNumber>
    </recommendedName>
</protein>
<proteinExistence type="predicted"/>
<keyword evidence="6" id="KW-1185">Reference proteome</keyword>
<keyword evidence="3" id="KW-0812">Transmembrane</keyword>
<dbReference type="Pfam" id="PF00990">
    <property type="entry name" value="GGDEF"/>
    <property type="match status" value="1"/>
</dbReference>
<dbReference type="STRING" id="326298.Suden_2015"/>
<evidence type="ECO:0000313" key="6">
    <source>
        <dbReference type="Proteomes" id="UP000002714"/>
    </source>
</evidence>
<dbReference type="NCBIfam" id="TIGR00254">
    <property type="entry name" value="GGDEF"/>
    <property type="match status" value="1"/>
</dbReference>
<organism evidence="5 6">
    <name type="scientific">Sulfurimonas denitrificans (strain ATCC 33889 / DSM 1251)</name>
    <name type="common">Thiomicrospira denitrificans (strain ATCC 33889 / DSM 1251)</name>
    <dbReference type="NCBI Taxonomy" id="326298"/>
    <lineage>
        <taxon>Bacteria</taxon>
        <taxon>Pseudomonadati</taxon>
        <taxon>Campylobacterota</taxon>
        <taxon>Epsilonproteobacteria</taxon>
        <taxon>Campylobacterales</taxon>
        <taxon>Sulfurimonadaceae</taxon>
        <taxon>Sulfurimonas</taxon>
    </lineage>
</organism>
<dbReference type="SUPFAM" id="SSF55073">
    <property type="entry name" value="Nucleotide cyclase"/>
    <property type="match status" value="1"/>
</dbReference>
<dbReference type="OrthoDB" id="9812260at2"/>
<dbReference type="HOGENOM" id="CLU_000445_11_16_7"/>
<reference evidence="5 6" key="1">
    <citation type="journal article" date="2008" name="Appl. Environ. Microbiol.">
        <title>Genome of the epsilonproteobacterial chemolithoautotroph Sulfurimonas denitrificans.</title>
        <authorList>
            <person name="Sievert S.M."/>
            <person name="Scott K.M."/>
            <person name="Klotz M.G."/>
            <person name="Chain P.S.G."/>
            <person name="Hauser L.J."/>
            <person name="Hemp J."/>
            <person name="Huegler M."/>
            <person name="Land M."/>
            <person name="Lapidus A."/>
            <person name="Larimer F.W."/>
            <person name="Lucas S."/>
            <person name="Malfatti S.A."/>
            <person name="Meyer F."/>
            <person name="Paulsen I.T."/>
            <person name="Ren Q."/>
            <person name="Simon J."/>
            <person name="Bailey K."/>
            <person name="Diaz E."/>
            <person name="Fitzpatrick K.A."/>
            <person name="Glover B."/>
            <person name="Gwatney N."/>
            <person name="Korajkic A."/>
            <person name="Long A."/>
            <person name="Mobberley J.M."/>
            <person name="Pantry S.N."/>
            <person name="Pazder G."/>
            <person name="Peterson S."/>
            <person name="Quintanilla J.D."/>
            <person name="Sprinkle R."/>
            <person name="Stephens J."/>
            <person name="Thomas P."/>
            <person name="Vaughn R."/>
            <person name="Weber M.J."/>
            <person name="Wooten L.L."/>
        </authorList>
    </citation>
    <scope>NUCLEOTIDE SEQUENCE [LARGE SCALE GENOMIC DNA]</scope>
    <source>
        <strain evidence="6">ATCC 33889 / DSM 1251</strain>
    </source>
</reference>